<sequence>MIFEGIAARARSGTAAAANATEFDDLSLVFARYDAEAISRAENLNRDALFLGNRRKKANASRGRSFPSAIDLQALSFRAAAPRSAEPIARFSCI</sequence>
<reference evidence="1" key="1">
    <citation type="journal article" date="2020" name="mSystems">
        <title>Genome- and Community-Level Interaction Insights into Carbon Utilization and Element Cycling Functions of Hydrothermarchaeota in Hydrothermal Sediment.</title>
        <authorList>
            <person name="Zhou Z."/>
            <person name="Liu Y."/>
            <person name="Xu W."/>
            <person name="Pan J."/>
            <person name="Luo Z.H."/>
            <person name="Li M."/>
        </authorList>
    </citation>
    <scope>NUCLEOTIDE SEQUENCE</scope>
    <source>
        <strain evidence="1">SpSt-997</strain>
    </source>
</reference>
<gene>
    <name evidence="1" type="ORF">ENY07_01820</name>
</gene>
<accession>A0A8J4H8V0</accession>
<name>A0A8J4H8V0_9PROT</name>
<dbReference type="EMBL" id="DTQM01000038">
    <property type="protein sequence ID" value="HGC41948.1"/>
    <property type="molecule type" value="Genomic_DNA"/>
</dbReference>
<dbReference type="AlphaFoldDB" id="A0A8J4H8V0"/>
<protein>
    <submittedName>
        <fullName evidence="1">Uncharacterized protein</fullName>
    </submittedName>
</protein>
<proteinExistence type="predicted"/>
<organism evidence="1">
    <name type="scientific">Acidicaldus sp</name>
    <dbReference type="NCBI Taxonomy" id="1872105"/>
    <lineage>
        <taxon>Bacteria</taxon>
        <taxon>Pseudomonadati</taxon>
        <taxon>Pseudomonadota</taxon>
        <taxon>Alphaproteobacteria</taxon>
        <taxon>Acetobacterales</taxon>
        <taxon>Acetobacteraceae</taxon>
        <taxon>Acidicaldus</taxon>
    </lineage>
</organism>
<comment type="caution">
    <text evidence="1">The sequence shown here is derived from an EMBL/GenBank/DDBJ whole genome shotgun (WGS) entry which is preliminary data.</text>
</comment>
<evidence type="ECO:0000313" key="1">
    <source>
        <dbReference type="EMBL" id="HGC41948.1"/>
    </source>
</evidence>